<evidence type="ECO:0000256" key="2">
    <source>
        <dbReference type="ARBA" id="ARBA00003906"/>
    </source>
</evidence>
<dbReference type="PANTHER" id="PTHR42980">
    <property type="entry name" value="2-OXOISOVALERATE DEHYDROGENASE SUBUNIT BETA-RELATED"/>
    <property type="match status" value="1"/>
</dbReference>
<dbReference type="CDD" id="cd07036">
    <property type="entry name" value="TPP_PYR_E1-PDHc-beta_like"/>
    <property type="match status" value="1"/>
</dbReference>
<dbReference type="InterPro" id="IPR009014">
    <property type="entry name" value="Transketo_C/PFOR_II"/>
</dbReference>
<dbReference type="Gene3D" id="3.40.50.920">
    <property type="match status" value="1"/>
</dbReference>
<proteinExistence type="predicted"/>
<dbReference type="CDD" id="cd02000">
    <property type="entry name" value="TPP_E1_PDC_ADC_BCADC"/>
    <property type="match status" value="1"/>
</dbReference>
<comment type="cofactor">
    <cofactor evidence="1">
        <name>thiamine diphosphate</name>
        <dbReference type="ChEBI" id="CHEBI:58937"/>
    </cofactor>
</comment>
<dbReference type="RefSeq" id="WP_188813407.1">
    <property type="nucleotide sequence ID" value="NZ_BMHT01000003.1"/>
</dbReference>
<dbReference type="SUPFAM" id="SSF52518">
    <property type="entry name" value="Thiamin diphosphate-binding fold (THDP-binding)"/>
    <property type="match status" value="2"/>
</dbReference>
<dbReference type="Pfam" id="PF02780">
    <property type="entry name" value="Transketolase_C"/>
    <property type="match status" value="1"/>
</dbReference>
<feature type="region of interest" description="Disordered" evidence="6">
    <location>
        <begin position="1"/>
        <end position="20"/>
    </location>
</feature>
<dbReference type="InterPro" id="IPR033248">
    <property type="entry name" value="Transketolase_C"/>
</dbReference>
<protein>
    <recommendedName>
        <fullName evidence="3">3-methyl-2-oxobutanoate dehydrogenase (2-methylpropanoyl-transferring)</fullName>
        <ecNumber evidence="3">1.2.4.4</ecNumber>
    </recommendedName>
</protein>
<evidence type="ECO:0000313" key="9">
    <source>
        <dbReference type="Proteomes" id="UP000632273"/>
    </source>
</evidence>
<comment type="function">
    <text evidence="2">E1 component of the 2-oxoglutarate dehydrogenase (OGDH) complex which catalyzes the decarboxylation of 2-oxoglutarate, the first step in the conversion of 2-oxoglutarate to succinyl-CoA and CO(2).</text>
</comment>
<evidence type="ECO:0000256" key="6">
    <source>
        <dbReference type="SAM" id="MobiDB-lite"/>
    </source>
</evidence>
<keyword evidence="4" id="KW-0560">Oxidoreductase</keyword>
<evidence type="ECO:0000256" key="1">
    <source>
        <dbReference type="ARBA" id="ARBA00001964"/>
    </source>
</evidence>
<dbReference type="InterPro" id="IPR005475">
    <property type="entry name" value="Transketolase-like_Pyr-bd"/>
</dbReference>
<evidence type="ECO:0000256" key="5">
    <source>
        <dbReference type="ARBA" id="ARBA00023052"/>
    </source>
</evidence>
<dbReference type="Gene3D" id="3.40.50.970">
    <property type="match status" value="2"/>
</dbReference>
<sequence length="737" mass="79594">MSTSPNATPEPSFSAASFLRPADAPDRPTLLRAYRLMRVASELAHLYEENKAVTSRYVHATARGHEAIQLAAAFHLRPTDYAAPYYRDDALLLGLGLTPYELMLQLMAKRDDPFSGGRTYYGHPSLRRPGFPTIPHQSSATGMQAIPATGMAHGIKYLESQGILKNEQSTTSNEQLEQPRLGGAANGIAQSSLFTDHSAKPVVLCSIGDGAMTEGEVSEALQMAVLHQLPIIYLVQDNDWGISATGREMRAMDAYEFAAGFKGLHRLRVDGADFGSSYTGLARAFDYVRRTRGPVLVHAKCPLLGHHTSGVRREWYRGDNLAAHTPLDPLPRLHQQLLNLGIAEAELQRFADDARALVLADYQRALAAPSPDPATFADHEFAPPAVTQETGERAPAGAEKVLMVDAALHAVDEILSEFPEALLYGQDVGGELGGVFREAALLAKKYGDARVFNTPIQEAYIVGSTAGMSAVGAKAIVEIQFADYIWPGLNQLVEELSKSCYLSNGQFPVQSLIRVPVGAYGGGGPYHSGSIESTLLTIRGIKVVYPSNAADMKGLLRSAFLDPNPVVLLEHKGLYWSKVPGTEDAKTLEPAAGYVIPLGKAAVAQAADPEQLRRGATCVVIAYGMGVHWAKTASRPFAGQVEILDLRTLNPLDFEAVEAAVRTHSKVLVLTEEPLLNSFAESLAGRIQRTCYWDLDAPVFTLGAANLPAIALNVDLERQMLPTPEKVAAALAELLKF</sequence>
<comment type="caution">
    <text evidence="8">The sequence shown here is derived from an EMBL/GenBank/DDBJ whole genome shotgun (WGS) entry which is preliminary data.</text>
</comment>
<keyword evidence="5" id="KW-0786">Thiamine pyrophosphate</keyword>
<name>A0ABQ1TZH7_9BACT</name>
<gene>
    <name evidence="8" type="primary">pdhA/B</name>
    <name evidence="8" type="ORF">GCM10011383_18540</name>
</gene>
<dbReference type="EMBL" id="BMHT01000003">
    <property type="protein sequence ID" value="GGF07701.1"/>
    <property type="molecule type" value="Genomic_DNA"/>
</dbReference>
<evidence type="ECO:0000256" key="3">
    <source>
        <dbReference type="ARBA" id="ARBA00012277"/>
    </source>
</evidence>
<evidence type="ECO:0000313" key="8">
    <source>
        <dbReference type="EMBL" id="GGF07701.1"/>
    </source>
</evidence>
<accession>A0ABQ1TZH7</accession>
<keyword evidence="9" id="KW-1185">Reference proteome</keyword>
<dbReference type="PANTHER" id="PTHR42980:SF1">
    <property type="entry name" value="2-OXOISOVALERATE DEHYDROGENASE SUBUNIT BETA, MITOCHONDRIAL"/>
    <property type="match status" value="1"/>
</dbReference>
<reference evidence="9" key="1">
    <citation type="journal article" date="2019" name="Int. J. Syst. Evol. Microbiol.">
        <title>The Global Catalogue of Microorganisms (GCM) 10K type strain sequencing project: providing services to taxonomists for standard genome sequencing and annotation.</title>
        <authorList>
            <consortium name="The Broad Institute Genomics Platform"/>
            <consortium name="The Broad Institute Genome Sequencing Center for Infectious Disease"/>
            <person name="Wu L."/>
            <person name="Ma J."/>
        </authorList>
    </citation>
    <scope>NUCLEOTIDE SEQUENCE [LARGE SCALE GENOMIC DNA]</scope>
    <source>
        <strain evidence="9">CGMCC 1.15197</strain>
    </source>
</reference>
<dbReference type="Proteomes" id="UP000632273">
    <property type="component" value="Unassembled WGS sequence"/>
</dbReference>
<evidence type="ECO:0000259" key="7">
    <source>
        <dbReference type="SMART" id="SM00861"/>
    </source>
</evidence>
<dbReference type="Pfam" id="PF02779">
    <property type="entry name" value="Transket_pyr"/>
    <property type="match status" value="1"/>
</dbReference>
<feature type="domain" description="Transketolase-like pyrimidine-binding" evidence="7">
    <location>
        <begin position="401"/>
        <end position="577"/>
    </location>
</feature>
<dbReference type="InterPro" id="IPR029061">
    <property type="entry name" value="THDP-binding"/>
</dbReference>
<dbReference type="InterPro" id="IPR001017">
    <property type="entry name" value="DH_E1"/>
</dbReference>
<feature type="compositionally biased region" description="Polar residues" evidence="6">
    <location>
        <begin position="1"/>
        <end position="15"/>
    </location>
</feature>
<dbReference type="Pfam" id="PF00676">
    <property type="entry name" value="E1_dh"/>
    <property type="match status" value="1"/>
</dbReference>
<evidence type="ECO:0000256" key="4">
    <source>
        <dbReference type="ARBA" id="ARBA00023002"/>
    </source>
</evidence>
<dbReference type="EC" id="1.2.4.4" evidence="3"/>
<dbReference type="SUPFAM" id="SSF52922">
    <property type="entry name" value="TK C-terminal domain-like"/>
    <property type="match status" value="1"/>
</dbReference>
<organism evidence="8 9">
    <name type="scientific">Hymenobacter cavernae</name>
    <dbReference type="NCBI Taxonomy" id="2044852"/>
    <lineage>
        <taxon>Bacteria</taxon>
        <taxon>Pseudomonadati</taxon>
        <taxon>Bacteroidota</taxon>
        <taxon>Cytophagia</taxon>
        <taxon>Cytophagales</taxon>
        <taxon>Hymenobacteraceae</taxon>
        <taxon>Hymenobacter</taxon>
    </lineage>
</organism>
<dbReference type="SMART" id="SM00861">
    <property type="entry name" value="Transket_pyr"/>
    <property type="match status" value="1"/>
</dbReference>